<dbReference type="InterPro" id="IPR023404">
    <property type="entry name" value="rSAM_horseshoe"/>
</dbReference>
<organism evidence="8 9">
    <name type="scientific">Pseudothermotoga hypogea DSM 11164 = NBRC 106472</name>
    <dbReference type="NCBI Taxonomy" id="1123384"/>
    <lineage>
        <taxon>Bacteria</taxon>
        <taxon>Thermotogati</taxon>
        <taxon>Thermotogota</taxon>
        <taxon>Thermotogae</taxon>
        <taxon>Thermotogales</taxon>
        <taxon>Thermotogaceae</taxon>
        <taxon>Pseudothermotoga</taxon>
    </lineage>
</organism>
<dbReference type="GO" id="GO:0046872">
    <property type="term" value="F:metal ion binding"/>
    <property type="evidence" value="ECO:0007669"/>
    <property type="project" value="UniProtKB-KW"/>
</dbReference>
<dbReference type="InterPro" id="IPR032432">
    <property type="entry name" value="Radical_SAM_C"/>
</dbReference>
<dbReference type="SFLD" id="SFLDG01082">
    <property type="entry name" value="B12-binding_domain_containing"/>
    <property type="match status" value="1"/>
</dbReference>
<dbReference type="SFLD" id="SFLDG01091">
    <property type="entry name" value="uncharacterized_CHP01210-like"/>
    <property type="match status" value="1"/>
</dbReference>
<accession>A0A0X1KPN6</accession>
<dbReference type="RefSeq" id="WP_051368812.1">
    <property type="nucleotide sequence ID" value="NZ_CP007141.1"/>
</dbReference>
<dbReference type="InterPro" id="IPR058240">
    <property type="entry name" value="rSAM_sf"/>
</dbReference>
<evidence type="ECO:0000256" key="2">
    <source>
        <dbReference type="ARBA" id="ARBA00022485"/>
    </source>
</evidence>
<evidence type="ECO:0000313" key="8">
    <source>
        <dbReference type="EMBL" id="AJC73201.1"/>
    </source>
</evidence>
<dbReference type="Pfam" id="PF04055">
    <property type="entry name" value="Radical_SAM"/>
    <property type="match status" value="1"/>
</dbReference>
<sequence length="308" mass="34847">MDRYNKLSEHLKRRYGARVHRLVIDAGFTCPNRQKNGPCIFCDPTGSGFNTLRGLSIREQVLRQKEWASKKYGASKFIAYFQAFTNTYAPVDTLRERYSQALVDDSIVQLAISTRPDCVPEEVLNLLDEFKTRVDVSLELGLQTINSKTLRILNRGHGVAEFVDAVLRAKEHGFEIVVHVIVDLPWDELEDVVDTAKTLSYLNVDGVKIHSLYVVEDSPLGAMLREGKFQPVSLESFLERIVAFLEHLSPRIVIHRLVSDPPRVGTLFARWGLSKSQLVNIVETELERRNTFQGAKFKPARGGQVNPA</sequence>
<dbReference type="GO" id="GO:0051539">
    <property type="term" value="F:4 iron, 4 sulfur cluster binding"/>
    <property type="evidence" value="ECO:0007669"/>
    <property type="project" value="UniProtKB-KW"/>
</dbReference>
<dbReference type="AlphaFoldDB" id="A0A0X1KPN6"/>
<evidence type="ECO:0000256" key="1">
    <source>
        <dbReference type="ARBA" id="ARBA00001966"/>
    </source>
</evidence>
<evidence type="ECO:0000256" key="5">
    <source>
        <dbReference type="ARBA" id="ARBA00023004"/>
    </source>
</evidence>
<dbReference type="Pfam" id="PF16199">
    <property type="entry name" value="Radical_SAM_C"/>
    <property type="match status" value="1"/>
</dbReference>
<dbReference type="PATRIC" id="fig|1123384.7.peg.422"/>
<keyword evidence="9" id="KW-1185">Reference proteome</keyword>
<dbReference type="SFLD" id="SFLDG01086">
    <property type="entry name" value="elongater_protein-like"/>
    <property type="match status" value="1"/>
</dbReference>
<dbReference type="SUPFAM" id="SSF102114">
    <property type="entry name" value="Radical SAM enzymes"/>
    <property type="match status" value="1"/>
</dbReference>
<feature type="domain" description="Radical SAM core" evidence="7">
    <location>
        <begin position="15"/>
        <end position="251"/>
    </location>
</feature>
<dbReference type="InterPro" id="IPR005911">
    <property type="entry name" value="YhcC-like"/>
</dbReference>
<keyword evidence="2" id="KW-0004">4Fe-4S</keyword>
<dbReference type="InterPro" id="IPR006638">
    <property type="entry name" value="Elp3/MiaA/NifB-like_rSAM"/>
</dbReference>
<dbReference type="SMART" id="SM00729">
    <property type="entry name" value="Elp3"/>
    <property type="match status" value="1"/>
</dbReference>
<dbReference type="InterPro" id="IPR007197">
    <property type="entry name" value="rSAM"/>
</dbReference>
<evidence type="ECO:0000256" key="4">
    <source>
        <dbReference type="ARBA" id="ARBA00022723"/>
    </source>
</evidence>
<keyword evidence="4" id="KW-0479">Metal-binding</keyword>
<name>A0A0X1KPN6_9THEM</name>
<dbReference type="STRING" id="1123384.AJ81_02130"/>
<dbReference type="OrthoDB" id="9801689at2"/>
<dbReference type="InterPro" id="IPR039661">
    <property type="entry name" value="ELP3"/>
</dbReference>
<evidence type="ECO:0000313" key="9">
    <source>
        <dbReference type="Proteomes" id="UP000077469"/>
    </source>
</evidence>
<keyword evidence="3" id="KW-0949">S-adenosyl-L-methionine</keyword>
<comment type="cofactor">
    <cofactor evidence="1">
        <name>[4Fe-4S] cluster</name>
        <dbReference type="ChEBI" id="CHEBI:49883"/>
    </cofactor>
</comment>
<dbReference type="PANTHER" id="PTHR11135:SF1">
    <property type="entry name" value="PROTEIN YHCC"/>
    <property type="match status" value="1"/>
</dbReference>
<reference evidence="8 9" key="1">
    <citation type="submission" date="2014-01" db="EMBL/GenBank/DDBJ databases">
        <title>Genome sequencing of Thermotog hypogea.</title>
        <authorList>
            <person name="Zhang X."/>
            <person name="Alvare G."/>
            <person name="Fristensky B."/>
            <person name="Chen L."/>
            <person name="Suen T."/>
            <person name="Chen Q."/>
            <person name="Ma K."/>
        </authorList>
    </citation>
    <scope>NUCLEOTIDE SEQUENCE [LARGE SCALE GENOMIC DNA]</scope>
    <source>
        <strain evidence="8 9">DSM 11164</strain>
    </source>
</reference>
<proteinExistence type="predicted"/>
<keyword evidence="6" id="KW-0411">Iron-sulfur</keyword>
<evidence type="ECO:0000256" key="3">
    <source>
        <dbReference type="ARBA" id="ARBA00022691"/>
    </source>
</evidence>
<dbReference type="PANTHER" id="PTHR11135">
    <property type="entry name" value="HISTONE ACETYLTRANSFERASE-RELATED"/>
    <property type="match status" value="1"/>
</dbReference>
<dbReference type="Proteomes" id="UP000077469">
    <property type="component" value="Chromosome"/>
</dbReference>
<keyword evidence="5" id="KW-0408">Iron</keyword>
<gene>
    <name evidence="8" type="ORF">AJ81_02130</name>
</gene>
<dbReference type="Gene3D" id="3.80.30.20">
    <property type="entry name" value="tm_1862 like domain"/>
    <property type="match status" value="1"/>
</dbReference>
<dbReference type="EMBL" id="CP007141">
    <property type="protein sequence ID" value="AJC73201.1"/>
    <property type="molecule type" value="Genomic_DNA"/>
</dbReference>
<dbReference type="PaxDb" id="1123384-AJ81_02130"/>
<protein>
    <submittedName>
        <fullName evidence="8">Radical SAM protein</fullName>
    </submittedName>
</protein>
<dbReference type="PROSITE" id="PS51918">
    <property type="entry name" value="RADICAL_SAM"/>
    <property type="match status" value="1"/>
</dbReference>
<dbReference type="GO" id="GO:0003824">
    <property type="term" value="F:catalytic activity"/>
    <property type="evidence" value="ECO:0007669"/>
    <property type="project" value="InterPro"/>
</dbReference>
<dbReference type="KEGG" id="phy:AJ81_02130"/>
<dbReference type="NCBIfam" id="TIGR01212">
    <property type="entry name" value="TIGR01212 family radical SAM protein"/>
    <property type="match status" value="1"/>
</dbReference>
<evidence type="ECO:0000259" key="7">
    <source>
        <dbReference type="PROSITE" id="PS51918"/>
    </source>
</evidence>
<evidence type="ECO:0000256" key="6">
    <source>
        <dbReference type="ARBA" id="ARBA00023014"/>
    </source>
</evidence>
<dbReference type="SFLD" id="SFLDS00029">
    <property type="entry name" value="Radical_SAM"/>
    <property type="match status" value="1"/>
</dbReference>